<evidence type="ECO:0000313" key="2">
    <source>
        <dbReference type="EMBL" id="WMT82483.1"/>
    </source>
</evidence>
<dbReference type="Gene3D" id="3.60.10.10">
    <property type="entry name" value="Endonuclease/exonuclease/phosphatase"/>
    <property type="match status" value="1"/>
</dbReference>
<dbReference type="EMBL" id="CP101637">
    <property type="protein sequence ID" value="WMT82483.1"/>
    <property type="molecule type" value="Genomic_DNA"/>
</dbReference>
<name>A0ABY9Q4P9_9FIRM</name>
<evidence type="ECO:0000259" key="1">
    <source>
        <dbReference type="Pfam" id="PF03372"/>
    </source>
</evidence>
<accession>A0ABY9Q4P9</accession>
<dbReference type="RefSeq" id="WP_228106395.1">
    <property type="nucleotide sequence ID" value="NZ_CP101637.1"/>
</dbReference>
<gene>
    <name evidence="2" type="ORF">TEMA_28980</name>
</gene>
<feature type="domain" description="Endonuclease/exonuclease/phosphatase" evidence="1">
    <location>
        <begin position="3"/>
        <end position="197"/>
    </location>
</feature>
<sequence>MENSDILIIQEFQYLYKKDLIEEGLKQLGYSFFYYDKILEERTLRYGVLIASKLKCLPIEKPQNILKYSWRNWNEILIPDYNLKILGIDVPLAETTDMNGNRKNNRREKKLFLEELNKKFIEYKHSNTPSLILGDFNLHEQAVFKEYLEEFKVYLTEITTKEATHRNRKFDYIFGNSQLVNKIQKKSKSMWTEYSDHAYLFVKVNI</sequence>
<reference evidence="2 3" key="1">
    <citation type="submission" date="2022-07" db="EMBL/GenBank/DDBJ databases">
        <title>Genome sequence of Terrisporobacter mayombei DSM6539.</title>
        <authorList>
            <person name="Boeer T."/>
            <person name="Bengelsdorf F.R."/>
            <person name="Daniel R."/>
            <person name="Poehlein A."/>
        </authorList>
    </citation>
    <scope>NUCLEOTIDE SEQUENCE [LARGE SCALE GENOMIC DNA]</scope>
    <source>
        <strain evidence="2 3">DSM 6539</strain>
    </source>
</reference>
<evidence type="ECO:0000313" key="3">
    <source>
        <dbReference type="Proteomes" id="UP001235030"/>
    </source>
</evidence>
<organism evidence="2 3">
    <name type="scientific">Terrisporobacter mayombei</name>
    <dbReference type="NCBI Taxonomy" id="1541"/>
    <lineage>
        <taxon>Bacteria</taxon>
        <taxon>Bacillati</taxon>
        <taxon>Bacillota</taxon>
        <taxon>Clostridia</taxon>
        <taxon>Peptostreptococcales</taxon>
        <taxon>Peptostreptococcaceae</taxon>
        <taxon>Terrisporobacter</taxon>
    </lineage>
</organism>
<keyword evidence="3" id="KW-1185">Reference proteome</keyword>
<dbReference type="InterPro" id="IPR036691">
    <property type="entry name" value="Endo/exonu/phosph_ase_sf"/>
</dbReference>
<proteinExistence type="predicted"/>
<dbReference type="Proteomes" id="UP001235030">
    <property type="component" value="Chromosome"/>
</dbReference>
<protein>
    <recommendedName>
        <fullName evidence="1">Endonuclease/exonuclease/phosphatase domain-containing protein</fullName>
    </recommendedName>
</protein>
<dbReference type="SUPFAM" id="SSF56219">
    <property type="entry name" value="DNase I-like"/>
    <property type="match status" value="1"/>
</dbReference>
<dbReference type="InterPro" id="IPR005135">
    <property type="entry name" value="Endo/exonuclease/phosphatase"/>
</dbReference>
<dbReference type="Pfam" id="PF03372">
    <property type="entry name" value="Exo_endo_phos"/>
    <property type="match status" value="1"/>
</dbReference>